<evidence type="ECO:0000259" key="6">
    <source>
        <dbReference type="PROSITE" id="PS50075"/>
    </source>
</evidence>
<dbReference type="PROSITE" id="PS50075">
    <property type="entry name" value="CARRIER"/>
    <property type="match status" value="2"/>
</dbReference>
<keyword evidence="2" id="KW-0597">Phosphoprotein</keyword>
<keyword evidence="3" id="KW-0436">Ligase</keyword>
<dbReference type="Gene3D" id="3.30.300.30">
    <property type="match status" value="2"/>
</dbReference>
<evidence type="ECO:0000256" key="4">
    <source>
        <dbReference type="ARBA" id="ARBA00029454"/>
    </source>
</evidence>
<comment type="similarity">
    <text evidence="4">Belongs to the NRP synthetase family.</text>
</comment>
<evidence type="ECO:0000313" key="8">
    <source>
        <dbReference type="Proteomes" id="UP001201262"/>
    </source>
</evidence>
<dbReference type="InterPro" id="IPR010071">
    <property type="entry name" value="AA_adenyl_dom"/>
</dbReference>
<feature type="compositionally biased region" description="Polar residues" evidence="5">
    <location>
        <begin position="49"/>
        <end position="67"/>
    </location>
</feature>
<dbReference type="GO" id="GO:0005737">
    <property type="term" value="C:cytoplasm"/>
    <property type="evidence" value="ECO:0007669"/>
    <property type="project" value="TreeGrafter"/>
</dbReference>
<dbReference type="PANTHER" id="PTHR45527">
    <property type="entry name" value="NONRIBOSOMAL PEPTIDE SYNTHETASE"/>
    <property type="match status" value="1"/>
</dbReference>
<evidence type="ECO:0000313" key="7">
    <source>
        <dbReference type="EMBL" id="KAH8692971.1"/>
    </source>
</evidence>
<dbReference type="InterPro" id="IPR000873">
    <property type="entry name" value="AMP-dep_synth/lig_dom"/>
</dbReference>
<dbReference type="Pfam" id="PF00550">
    <property type="entry name" value="PP-binding"/>
    <property type="match status" value="2"/>
</dbReference>
<evidence type="ECO:0000256" key="2">
    <source>
        <dbReference type="ARBA" id="ARBA00022553"/>
    </source>
</evidence>
<dbReference type="InterPro" id="IPR020845">
    <property type="entry name" value="AMP-binding_CS"/>
</dbReference>
<protein>
    <submittedName>
        <fullName evidence="7">Non-ribosomal peptide synthetase</fullName>
    </submittedName>
</protein>
<dbReference type="InterPro" id="IPR006162">
    <property type="entry name" value="Ppantetheine_attach_site"/>
</dbReference>
<reference evidence="7" key="1">
    <citation type="submission" date="2021-12" db="EMBL/GenBank/DDBJ databases">
        <title>Convergent genome expansion in fungi linked to evolution of root-endophyte symbiosis.</title>
        <authorList>
            <consortium name="DOE Joint Genome Institute"/>
            <person name="Ke Y.-H."/>
            <person name="Bonito G."/>
            <person name="Liao H.-L."/>
            <person name="Looney B."/>
            <person name="Rojas-Flechas A."/>
            <person name="Nash J."/>
            <person name="Hameed K."/>
            <person name="Schadt C."/>
            <person name="Martin F."/>
            <person name="Crous P.W."/>
            <person name="Miettinen O."/>
            <person name="Magnuson J.K."/>
            <person name="Labbe J."/>
            <person name="Jacobson D."/>
            <person name="Doktycz M.J."/>
            <person name="Veneault-Fourrey C."/>
            <person name="Kuo A."/>
            <person name="Mondo S."/>
            <person name="Calhoun S."/>
            <person name="Riley R."/>
            <person name="Ohm R."/>
            <person name="LaButti K."/>
            <person name="Andreopoulos B."/>
            <person name="Pangilinan J."/>
            <person name="Nolan M."/>
            <person name="Tritt A."/>
            <person name="Clum A."/>
            <person name="Lipzen A."/>
            <person name="Daum C."/>
            <person name="Barry K."/>
            <person name="Grigoriev I.V."/>
            <person name="Vilgalys R."/>
        </authorList>
    </citation>
    <scope>NUCLEOTIDE SEQUENCE</scope>
    <source>
        <strain evidence="7">PMI_201</strain>
    </source>
</reference>
<feature type="region of interest" description="Disordered" evidence="5">
    <location>
        <begin position="41"/>
        <end position="74"/>
    </location>
</feature>
<dbReference type="Gene3D" id="1.10.1200.10">
    <property type="entry name" value="ACP-like"/>
    <property type="match status" value="2"/>
</dbReference>
<comment type="caution">
    <text evidence="7">The sequence shown here is derived from an EMBL/GenBank/DDBJ whole genome shotgun (WGS) entry which is preliminary data.</text>
</comment>
<name>A0AAD4PXC0_9EURO</name>
<feature type="domain" description="Carrier" evidence="6">
    <location>
        <begin position="655"/>
        <end position="731"/>
    </location>
</feature>
<dbReference type="PROSITE" id="PS00012">
    <property type="entry name" value="PHOSPHOPANTETHEINE"/>
    <property type="match status" value="1"/>
</dbReference>
<dbReference type="FunFam" id="3.30.559.30:FF:000003">
    <property type="entry name" value="Nonribosomal peptide synthase SidD"/>
    <property type="match status" value="1"/>
</dbReference>
<dbReference type="Gene3D" id="3.40.50.12780">
    <property type="entry name" value="N-terminal domain of ligase-like"/>
    <property type="match status" value="2"/>
</dbReference>
<accession>A0AAD4PXC0</accession>
<dbReference type="FunFam" id="3.30.300.30:FF:000015">
    <property type="entry name" value="Nonribosomal peptide synthase SidD"/>
    <property type="match status" value="2"/>
</dbReference>
<dbReference type="RefSeq" id="XP_046068844.1">
    <property type="nucleotide sequence ID" value="XM_046214380.1"/>
</dbReference>
<keyword evidence="8" id="KW-1185">Reference proteome</keyword>
<dbReference type="InterPro" id="IPR009081">
    <property type="entry name" value="PP-bd_ACP"/>
</dbReference>
<evidence type="ECO:0000256" key="5">
    <source>
        <dbReference type="SAM" id="MobiDB-lite"/>
    </source>
</evidence>
<proteinExistence type="inferred from homology"/>
<dbReference type="Pfam" id="PF00668">
    <property type="entry name" value="Condensation"/>
    <property type="match status" value="2"/>
</dbReference>
<dbReference type="PANTHER" id="PTHR45527:SF3">
    <property type="entry name" value="SIDEROPHORE SYNTHETASE (EUROFUNG)"/>
    <property type="match status" value="1"/>
</dbReference>
<evidence type="ECO:0000256" key="1">
    <source>
        <dbReference type="ARBA" id="ARBA00022450"/>
    </source>
</evidence>
<dbReference type="CDD" id="cd05918">
    <property type="entry name" value="A_NRPS_SidN3_like"/>
    <property type="match status" value="2"/>
</dbReference>
<dbReference type="GeneID" id="70244667"/>
<dbReference type="NCBIfam" id="TIGR01733">
    <property type="entry name" value="AA-adenyl-dom"/>
    <property type="match status" value="2"/>
</dbReference>
<dbReference type="GO" id="GO:0016874">
    <property type="term" value="F:ligase activity"/>
    <property type="evidence" value="ECO:0007669"/>
    <property type="project" value="UniProtKB-KW"/>
</dbReference>
<dbReference type="FunFam" id="3.40.50.12780:FF:000014">
    <property type="entry name" value="Nonribosomal peptide synthetase 1"/>
    <property type="match status" value="1"/>
</dbReference>
<dbReference type="GO" id="GO:0044550">
    <property type="term" value="P:secondary metabolite biosynthetic process"/>
    <property type="evidence" value="ECO:0007669"/>
    <property type="project" value="TreeGrafter"/>
</dbReference>
<dbReference type="InterPro" id="IPR023213">
    <property type="entry name" value="CAT-like_dom_sf"/>
</dbReference>
<dbReference type="EMBL" id="JAJTJA010000010">
    <property type="protein sequence ID" value="KAH8692971.1"/>
    <property type="molecule type" value="Genomic_DNA"/>
</dbReference>
<dbReference type="GO" id="GO:0031177">
    <property type="term" value="F:phosphopantetheine binding"/>
    <property type="evidence" value="ECO:0007669"/>
    <property type="project" value="TreeGrafter"/>
</dbReference>
<sequence>MISISEMITPLSGSKFEASQPHRHRPGNAFRIKVPPRQISYLSEGSPDAASSDSTPIPTPFSAQSPAVLTPPTPESGNREDFFVLERLNSTVPSFWNTCIHHVITQRCQSAPESPAIAAWDGSFTYGELNTLSTQLASILTLLGVMPESLVPICMDKSRWTTVAILGILKAGGAFALLDPGHPVSRLRTLCEDLGASMVLTCPTQRERCMGIANAVVVERVCEAWFPTATTTTAPADVISAPSRSTAVSPANALYVAFTSGSTGRPKGTVIEHRAYASGARDHLPIFEIDHTSRVLQFSSYAFDVSIMETLSTLMAGGCLCVLRETARTDPSLFVEALNEFQVTHAMLTPSFARTMPWREVKFIRTLIVGGEAMQPTEATSYAERGIKLVNAYGTAECSVNATTEPRIKPGTDANRVSCSTGTVIWLIDPDEPEREPVGPGVEGEVLLEGPIVGRGYLNNPSVTAKAFIEPPGWLRRRRKGQYQHRLYRTGDLAVRDGSTGALTLLGRREGQVKIRGQRVELAEIEQHLQETLPRAAEVVVEKVTAECDKRDSLVAFVHLDRQQRTISHSPLCADSVSSLFLPLDSASIQAFASVQTQLEDRLPKYMIPSLFIPVIYIPRTSSGKVNRSILRATAACLPRADLQEFAGAPSHSRPPATAAESKLQQVYADVLSLPRAKIGMDDTFLQLGGDSILAVRLLGAARKDGLALDIRDVLGPTRLEEQAKRAAATTTVPDMSTTLSEYVCLAALGTESHEEALRIAQEQCGVSRASIEDVYPCTPLQEGMFAVSMSQPGMYSDRIVFQVPESVCKSRTRAAWEETVRATPILRTRIIQTPKGLLQVVIQGVGAITWDDERQDECDSLPIRPGAPLMRCSLAGGKLTLTIHHAVWDAWTMNLVHDRLERTFQGGLRPEPLTQPFHPFIRYLQGIDNDSLDAFWREQLAGHESAIFPSLPSAQYRPTPKAVLQHTVKDIHMAVRTHTLATYLHLAWALVVAQYTDSDEAVYGLTVSGRRVPLSSISDVAGPTIATVPMRVTLGSEDTVLAVLEQIHSRTIGMIPYEQAGLQRIAKASADAGRACRFQSHLNIQVAPEQADRLFPVIHGTPGRGMDLTRFSNYALNLLLHLSDDGRVVTAHVAYDPQILSAGDLRRILHQWEHLLHQVSRQPSAKLSEIDLLSTRDWAELERWNSIIPTADHRCLQELVLAQEILQPQRLAVSAWDGELTYKQLVALSASLARRLKPLAVRRGSFVPICMEKSRWTIVAILAVLRAGATCVLLDLKHPRQRLEEIVRSVSAHLLIHDPSTGPLTEGLTPSALCISAQFTKRLKRDSRKRHRSLFNLDSKPNDLAFVMFTSGSTGRPKGIAMPHYTLSTSIRDHSPGMRVGSHTRALHLSSYAFDVSIYEMFTTLAAGGCICVPSEFERMNQLAEAIEKYAANWSFMTPSVAQTLNPAEVPSLTTLVLGGEAVTLQHVDPWASFSSSSSPSPRRSLINGYGPAEATICAVGPVQPQHWRSGTIGHVVGGVGWVTKPSDPSQLVAIGAIGELLLEGPFLADGYLNLPEVTAASFIDPPPWRLRLPFACQGGHGGTKIRLYRTGDLVQYLEDGSIRYLGRRDTQVKIRGQRVDLGEVEEQVRHGFAAASTSTSTSSSTSSRVQVVAETVSLPMANGTASTLLVAFIERPQPKKSLLLLSPPDAGFQHSISRVQSHLESKLPPYMVPSMYIPVHQVPMTVTGKIDRRLLRDAAGSLTPQALQQYRVSDQRRSTRTPVCSAAAHRLRVIWAELLGVPCETIGAEDTFISHGGDSVMAMRMIAIARREGFRFTVADVLNNGTLLGLSIQQASPSPELSRSWISGVQNGVVHRHPATDMQAFLVHRYPWTHWRFSIEGEVDTERLRTACTRLVAAHSILRTRFERDPSGSANPVQIVMKELNPSLHTATIDDDEDLERHSELLSESEQSVDVMTVSAQQPPTRFTLVSNPRRTGHVLVVRLSHAQYDGICVPKIFADLETLYNQPDSQVIAPTDFERYLHERTAYGAQNQRALDFWCEYLTDCPPPTALHANLLPSSPSFTVSSPQPSSPITSASQTLPYSSLPTGTTLAMIIKASACLALAHRTRQHDILVGQIVNGRSIPISQIDEVVGPCVNCIPFRAVVAPTLTVREYLRHIRTQHNRSIEQEGVEFKTIAHKCATNMNRSPTTKSSASARKGLALETLSIILQHQNIDMDLHMNLAGATYKSFSSSGSLRPASEVWICSTPRRSPSGRPAVEVQVIGSSSVLSKDTAEGVVRDVVGVLGLLVDDRMQSTTLRTLEIGLA</sequence>
<feature type="domain" description="Carrier" evidence="6">
    <location>
        <begin position="1764"/>
        <end position="1840"/>
    </location>
</feature>
<evidence type="ECO:0000256" key="3">
    <source>
        <dbReference type="ARBA" id="ARBA00022598"/>
    </source>
</evidence>
<dbReference type="InterPro" id="IPR042099">
    <property type="entry name" value="ANL_N_sf"/>
</dbReference>
<dbReference type="InterPro" id="IPR036736">
    <property type="entry name" value="ACP-like_sf"/>
</dbReference>
<dbReference type="Pfam" id="PF00501">
    <property type="entry name" value="AMP-binding"/>
    <property type="match status" value="2"/>
</dbReference>
<dbReference type="Gene3D" id="3.30.559.30">
    <property type="entry name" value="Nonribosomal peptide synthetase, condensation domain"/>
    <property type="match status" value="2"/>
</dbReference>
<dbReference type="SUPFAM" id="SSF56801">
    <property type="entry name" value="Acetyl-CoA synthetase-like"/>
    <property type="match status" value="2"/>
</dbReference>
<dbReference type="SUPFAM" id="SSF47336">
    <property type="entry name" value="ACP-like"/>
    <property type="match status" value="2"/>
</dbReference>
<keyword evidence="1" id="KW-0596">Phosphopantetheine</keyword>
<dbReference type="Gene3D" id="3.30.559.10">
    <property type="entry name" value="Chloramphenicol acetyltransferase-like domain"/>
    <property type="match status" value="2"/>
</dbReference>
<gene>
    <name evidence="7" type="ORF">BGW36DRAFT_362513</name>
</gene>
<dbReference type="GO" id="GO:0043041">
    <property type="term" value="P:amino acid activation for nonribosomal peptide biosynthetic process"/>
    <property type="evidence" value="ECO:0007669"/>
    <property type="project" value="TreeGrafter"/>
</dbReference>
<dbReference type="CDD" id="cd19545">
    <property type="entry name" value="FUM14_C_NRPS-like"/>
    <property type="match status" value="1"/>
</dbReference>
<organism evidence="7 8">
    <name type="scientific">Talaromyces proteolyticus</name>
    <dbReference type="NCBI Taxonomy" id="1131652"/>
    <lineage>
        <taxon>Eukaryota</taxon>
        <taxon>Fungi</taxon>
        <taxon>Dikarya</taxon>
        <taxon>Ascomycota</taxon>
        <taxon>Pezizomycotina</taxon>
        <taxon>Eurotiomycetes</taxon>
        <taxon>Eurotiomycetidae</taxon>
        <taxon>Eurotiales</taxon>
        <taxon>Trichocomaceae</taxon>
        <taxon>Talaromyces</taxon>
        <taxon>Talaromyces sect. Bacilispori</taxon>
    </lineage>
</organism>
<dbReference type="InterPro" id="IPR001242">
    <property type="entry name" value="Condensation_dom"/>
</dbReference>
<dbReference type="InterPro" id="IPR045851">
    <property type="entry name" value="AMP-bd_C_sf"/>
</dbReference>
<dbReference type="SUPFAM" id="SSF52777">
    <property type="entry name" value="CoA-dependent acyltransferases"/>
    <property type="match status" value="4"/>
</dbReference>
<dbReference type="Proteomes" id="UP001201262">
    <property type="component" value="Unassembled WGS sequence"/>
</dbReference>
<dbReference type="PROSITE" id="PS00455">
    <property type="entry name" value="AMP_BINDING"/>
    <property type="match status" value="2"/>
</dbReference>